<dbReference type="RefSeq" id="WP_246968909.1">
    <property type="nucleotide sequence ID" value="NZ_CP095397.1"/>
</dbReference>
<dbReference type="PROSITE" id="PS50850">
    <property type="entry name" value="MFS"/>
    <property type="match status" value="1"/>
</dbReference>
<dbReference type="GO" id="GO:0005886">
    <property type="term" value="C:plasma membrane"/>
    <property type="evidence" value="ECO:0007669"/>
    <property type="project" value="UniProtKB-SubCell"/>
</dbReference>
<evidence type="ECO:0000256" key="5">
    <source>
        <dbReference type="ARBA" id="ARBA00023136"/>
    </source>
</evidence>
<sequence length="416" mass="43326">MNRTSLPARPSLLTLRRLGRFDALFLTASIWFLAKFLRYAFPPLFEPLQATYGVSNTVLGTAFTGLMLVYAVMQFPSGLLADRLGSVTVIVAGVLVATLAAFAVVFESPFPVLVGAMLVMGAGTGAHKTVAVRLLSRAYPARTGRALGILDTFGAFGGVAAPAAVVFFSSTPLLFDAGWRALFFVAGLVGIALAVAFAIWVPKRLPDETTGAPGVDAAADTDFRRYLELFREWRFTVFVAATVLFSFTYNGFVAFAPLYLTQAAELAPATASLLYSALFAASLVQVATGELGDRIGTLPVIVFTLGLASVALAALVSLTDTGNPLVFGVALVAVGLGSHGFRPVRGAYLMSAVPPSIAGGSLGIVRTLLMGAGAIAPAIVGYLSETVGFRPAFWLLATSVAGATVLAAALLLTDRS</sequence>
<dbReference type="EMBL" id="JBHSDJ010000003">
    <property type="protein sequence ID" value="MFC4245788.1"/>
    <property type="molecule type" value="Genomic_DNA"/>
</dbReference>
<dbReference type="InterPro" id="IPR011701">
    <property type="entry name" value="MFS"/>
</dbReference>
<dbReference type="InterPro" id="IPR036259">
    <property type="entry name" value="MFS_trans_sf"/>
</dbReference>
<feature type="transmembrane region" description="Helical" evidence="6">
    <location>
        <begin position="147"/>
        <end position="169"/>
    </location>
</feature>
<proteinExistence type="predicted"/>
<evidence type="ECO:0000256" key="1">
    <source>
        <dbReference type="ARBA" id="ARBA00004651"/>
    </source>
</evidence>
<feature type="transmembrane region" description="Helical" evidence="6">
    <location>
        <begin position="325"/>
        <end position="344"/>
    </location>
</feature>
<evidence type="ECO:0000256" key="4">
    <source>
        <dbReference type="ARBA" id="ARBA00022989"/>
    </source>
</evidence>
<evidence type="ECO:0000256" key="6">
    <source>
        <dbReference type="SAM" id="Phobius"/>
    </source>
</evidence>
<feature type="domain" description="Major facilitator superfamily (MFS) profile" evidence="7">
    <location>
        <begin position="23"/>
        <end position="415"/>
    </location>
</feature>
<protein>
    <submittedName>
        <fullName evidence="8">MFS transporter</fullName>
    </submittedName>
</protein>
<keyword evidence="4 6" id="KW-1133">Transmembrane helix</keyword>
<dbReference type="InterPro" id="IPR050189">
    <property type="entry name" value="MFS_Efflux_Transporters"/>
</dbReference>
<dbReference type="InterPro" id="IPR020846">
    <property type="entry name" value="MFS_dom"/>
</dbReference>
<dbReference type="PANTHER" id="PTHR43124">
    <property type="entry name" value="PURINE EFFLUX PUMP PBUE"/>
    <property type="match status" value="1"/>
</dbReference>
<comment type="subcellular location">
    <subcellularLocation>
        <location evidence="1">Cell membrane</location>
        <topology evidence="1">Multi-pass membrane protein</topology>
    </subcellularLocation>
</comment>
<keyword evidence="5 6" id="KW-0472">Membrane</keyword>
<dbReference type="AlphaFoldDB" id="A0ABD5NUY0"/>
<feature type="transmembrane region" description="Helical" evidence="6">
    <location>
        <begin position="112"/>
        <end position="135"/>
    </location>
</feature>
<keyword evidence="2" id="KW-1003">Cell membrane</keyword>
<evidence type="ECO:0000313" key="8">
    <source>
        <dbReference type="EMBL" id="MFC4245788.1"/>
    </source>
</evidence>
<feature type="transmembrane region" description="Helical" evidence="6">
    <location>
        <begin position="53"/>
        <end position="72"/>
    </location>
</feature>
<reference evidence="8 9" key="1">
    <citation type="journal article" date="2014" name="Int. J. Syst. Evol. Microbiol.">
        <title>Complete genome sequence of Corynebacterium casei LMG S-19264T (=DSM 44701T), isolated from a smear-ripened cheese.</title>
        <authorList>
            <consortium name="US DOE Joint Genome Institute (JGI-PGF)"/>
            <person name="Walter F."/>
            <person name="Albersmeier A."/>
            <person name="Kalinowski J."/>
            <person name="Ruckert C."/>
        </authorList>
    </citation>
    <scope>NUCLEOTIDE SEQUENCE [LARGE SCALE GENOMIC DNA]</scope>
    <source>
        <strain evidence="8 9">IBRC-M 10912</strain>
    </source>
</reference>
<dbReference type="Proteomes" id="UP001595821">
    <property type="component" value="Unassembled WGS sequence"/>
</dbReference>
<evidence type="ECO:0000256" key="2">
    <source>
        <dbReference type="ARBA" id="ARBA00022475"/>
    </source>
</evidence>
<feature type="transmembrane region" description="Helical" evidence="6">
    <location>
        <begin position="84"/>
        <end position="106"/>
    </location>
</feature>
<accession>A0ABD5NUY0</accession>
<evidence type="ECO:0000256" key="3">
    <source>
        <dbReference type="ARBA" id="ARBA00022692"/>
    </source>
</evidence>
<feature type="transmembrane region" description="Helical" evidence="6">
    <location>
        <begin position="392"/>
        <end position="412"/>
    </location>
</feature>
<dbReference type="SUPFAM" id="SSF103473">
    <property type="entry name" value="MFS general substrate transporter"/>
    <property type="match status" value="1"/>
</dbReference>
<feature type="transmembrane region" description="Helical" evidence="6">
    <location>
        <begin position="298"/>
        <end position="319"/>
    </location>
</feature>
<gene>
    <name evidence="8" type="ORF">ACFOZ7_02010</name>
</gene>
<name>A0ABD5NUY0_9EURY</name>
<evidence type="ECO:0000313" key="9">
    <source>
        <dbReference type="Proteomes" id="UP001595821"/>
    </source>
</evidence>
<dbReference type="GeneID" id="71855259"/>
<feature type="transmembrane region" description="Helical" evidence="6">
    <location>
        <begin position="181"/>
        <end position="201"/>
    </location>
</feature>
<dbReference type="PANTHER" id="PTHR43124:SF3">
    <property type="entry name" value="CHLORAMPHENICOL EFFLUX PUMP RV0191"/>
    <property type="match status" value="1"/>
</dbReference>
<comment type="caution">
    <text evidence="8">The sequence shown here is derived from an EMBL/GenBank/DDBJ whole genome shotgun (WGS) entry which is preliminary data.</text>
</comment>
<feature type="transmembrane region" description="Helical" evidence="6">
    <location>
        <begin position="356"/>
        <end position="380"/>
    </location>
</feature>
<dbReference type="Gene3D" id="1.20.1250.20">
    <property type="entry name" value="MFS general substrate transporter like domains"/>
    <property type="match status" value="2"/>
</dbReference>
<keyword evidence="3 6" id="KW-0812">Transmembrane</keyword>
<feature type="transmembrane region" description="Helical" evidence="6">
    <location>
        <begin position="21"/>
        <end position="41"/>
    </location>
</feature>
<organism evidence="8 9">
    <name type="scientific">Natribaculum luteum</name>
    <dbReference type="NCBI Taxonomy" id="1586232"/>
    <lineage>
        <taxon>Archaea</taxon>
        <taxon>Methanobacteriati</taxon>
        <taxon>Methanobacteriota</taxon>
        <taxon>Stenosarchaea group</taxon>
        <taxon>Halobacteria</taxon>
        <taxon>Halobacteriales</taxon>
        <taxon>Natrialbaceae</taxon>
        <taxon>Natribaculum</taxon>
    </lineage>
</organism>
<feature type="transmembrane region" description="Helical" evidence="6">
    <location>
        <begin position="235"/>
        <end position="260"/>
    </location>
</feature>
<evidence type="ECO:0000259" key="7">
    <source>
        <dbReference type="PROSITE" id="PS50850"/>
    </source>
</evidence>
<dbReference type="Pfam" id="PF07690">
    <property type="entry name" value="MFS_1"/>
    <property type="match status" value="1"/>
</dbReference>